<dbReference type="PANTHER" id="PTHR35870:SF1">
    <property type="entry name" value="PROTEIN, PUTATIVE (AFU_ORTHOLOGUE AFUA_5G03330)-RELATED"/>
    <property type="match status" value="1"/>
</dbReference>
<dbReference type="AlphaFoldDB" id="A0A9P4GZN0"/>
<organism evidence="2 3">
    <name type="scientific">Setomelanomma holmii</name>
    <dbReference type="NCBI Taxonomy" id="210430"/>
    <lineage>
        <taxon>Eukaryota</taxon>
        <taxon>Fungi</taxon>
        <taxon>Dikarya</taxon>
        <taxon>Ascomycota</taxon>
        <taxon>Pezizomycotina</taxon>
        <taxon>Dothideomycetes</taxon>
        <taxon>Pleosporomycetidae</taxon>
        <taxon>Pleosporales</taxon>
        <taxon>Pleosporineae</taxon>
        <taxon>Phaeosphaeriaceae</taxon>
        <taxon>Setomelanomma</taxon>
    </lineage>
</organism>
<reference evidence="2" key="1">
    <citation type="journal article" date="2020" name="Stud. Mycol.">
        <title>101 Dothideomycetes genomes: a test case for predicting lifestyles and emergence of pathogens.</title>
        <authorList>
            <person name="Haridas S."/>
            <person name="Albert R."/>
            <person name="Binder M."/>
            <person name="Bloem J."/>
            <person name="Labutti K."/>
            <person name="Salamov A."/>
            <person name="Andreopoulos B."/>
            <person name="Baker S."/>
            <person name="Barry K."/>
            <person name="Bills G."/>
            <person name="Bluhm B."/>
            <person name="Cannon C."/>
            <person name="Castanera R."/>
            <person name="Culley D."/>
            <person name="Daum C."/>
            <person name="Ezra D."/>
            <person name="Gonzalez J."/>
            <person name="Henrissat B."/>
            <person name="Kuo A."/>
            <person name="Liang C."/>
            <person name="Lipzen A."/>
            <person name="Lutzoni F."/>
            <person name="Magnuson J."/>
            <person name="Mondo S."/>
            <person name="Nolan M."/>
            <person name="Ohm R."/>
            <person name="Pangilinan J."/>
            <person name="Park H.-J."/>
            <person name="Ramirez L."/>
            <person name="Alfaro M."/>
            <person name="Sun H."/>
            <person name="Tritt A."/>
            <person name="Yoshinaga Y."/>
            <person name="Zwiers L.-H."/>
            <person name="Turgeon B."/>
            <person name="Goodwin S."/>
            <person name="Spatafora J."/>
            <person name="Crous P."/>
            <person name="Grigoriev I."/>
        </authorList>
    </citation>
    <scope>NUCLEOTIDE SEQUENCE</scope>
    <source>
        <strain evidence="2">CBS 110217</strain>
    </source>
</reference>
<accession>A0A9P4GZN0</accession>
<comment type="caution">
    <text evidence="2">The sequence shown here is derived from an EMBL/GenBank/DDBJ whole genome shotgun (WGS) entry which is preliminary data.</text>
</comment>
<evidence type="ECO:0000256" key="1">
    <source>
        <dbReference type="ARBA" id="ARBA00023002"/>
    </source>
</evidence>
<name>A0A9P4GZN0_9PLEO</name>
<evidence type="ECO:0000313" key="3">
    <source>
        <dbReference type="Proteomes" id="UP000799777"/>
    </source>
</evidence>
<dbReference type="PANTHER" id="PTHR35870">
    <property type="entry name" value="PROTEIN, PUTATIVE (AFU_ORTHOLOGUE AFUA_5G03330)-RELATED"/>
    <property type="match status" value="1"/>
</dbReference>
<dbReference type="InterPro" id="IPR025337">
    <property type="entry name" value="Questin_oxidase-like"/>
</dbReference>
<dbReference type="Pfam" id="PF14027">
    <property type="entry name" value="Questin_oxidase"/>
    <property type="match status" value="1"/>
</dbReference>
<sequence length="442" mass="50376">MATAAKVHLEASQQPQYFVKGITAESADKTNRLLQLNHEKHHIFFSQSGFHNHIVHHLLTLFALKASPDQIQRGYDINATYQRPPEPLKQEVVNDMHDPARFKTYLGDEKYYHDFLVFFQDEIAAKGWQDVLNEYLFKGDERADDMLVRMYGGFLHPLIHLGFGIEFEQPAVIAEALAQGAVHDAWMGKLFAPCERAAEKYRGAGKGSGKTIMELLEEARKDEKLRNAAHWDDGNKVRDGVIGRAAEEMVQLASQYTVDESRLEEQTAEMINAAVYFSACSQRPPHAVKFDFYYIHCLNSSIFFSSFLSLASLTSATKRRLLEFKIWTDIAMYTSRHCPALLLSEITNYTSKHDGEWEGIFGRVVQFEDDGHASKLIRALAYGEQVCKKFERKEGFMVKGDMWKKIGHMAIDSVEASEPHWVRSAGFDEAWESVPLREGARL</sequence>
<gene>
    <name evidence="2" type="ORF">EK21DRAFT_94126</name>
</gene>
<dbReference type="GO" id="GO:0016491">
    <property type="term" value="F:oxidoreductase activity"/>
    <property type="evidence" value="ECO:0007669"/>
    <property type="project" value="UniProtKB-KW"/>
</dbReference>
<protein>
    <recommendedName>
        <fullName evidence="4">HypA</fullName>
    </recommendedName>
</protein>
<keyword evidence="1" id="KW-0560">Oxidoreductase</keyword>
<dbReference type="OrthoDB" id="10004862at2759"/>
<proteinExistence type="predicted"/>
<evidence type="ECO:0008006" key="4">
    <source>
        <dbReference type="Google" id="ProtNLM"/>
    </source>
</evidence>
<evidence type="ECO:0000313" key="2">
    <source>
        <dbReference type="EMBL" id="KAF2024382.1"/>
    </source>
</evidence>
<dbReference type="Proteomes" id="UP000799777">
    <property type="component" value="Unassembled WGS sequence"/>
</dbReference>
<dbReference type="EMBL" id="ML978297">
    <property type="protein sequence ID" value="KAF2024382.1"/>
    <property type="molecule type" value="Genomic_DNA"/>
</dbReference>
<keyword evidence="3" id="KW-1185">Reference proteome</keyword>